<comment type="similarity">
    <text evidence="3">Belongs to the mitochondrion-specific ribosomal protein mS38 family.</text>
</comment>
<gene>
    <name evidence="6" type="ORF">AWC38_SpisGene8352</name>
</gene>
<reference evidence="7" key="1">
    <citation type="journal article" date="2017" name="bioRxiv">
        <title>Comparative analysis of the genomes of Stylophora pistillata and Acropora digitifera provides evidence for extensive differences between species of corals.</title>
        <authorList>
            <person name="Voolstra C.R."/>
            <person name="Li Y."/>
            <person name="Liew Y.J."/>
            <person name="Baumgarten S."/>
            <person name="Zoccola D."/>
            <person name="Flot J.-F."/>
            <person name="Tambutte S."/>
            <person name="Allemand D."/>
            <person name="Aranda M."/>
        </authorList>
    </citation>
    <scope>NUCLEOTIDE SEQUENCE [LARGE SCALE GENOMIC DNA]</scope>
</reference>
<accession>A0A2B4SET0</accession>
<feature type="domain" description="Ribosomal protein mS38 C-terminal" evidence="5">
    <location>
        <begin position="141"/>
        <end position="174"/>
    </location>
</feature>
<dbReference type="GO" id="GO:0005739">
    <property type="term" value="C:mitochondrion"/>
    <property type="evidence" value="ECO:0007669"/>
    <property type="project" value="UniProtKB-SubCell"/>
</dbReference>
<keyword evidence="2" id="KW-0496">Mitochondrion</keyword>
<dbReference type="PANTHER" id="PTHR32035:SF3">
    <property type="entry name" value="SMALL RIBOSOMAL SUBUNIT PROTEIN MS38"/>
    <property type="match status" value="1"/>
</dbReference>
<proteinExistence type="inferred from homology"/>
<dbReference type="PANTHER" id="PTHR32035">
    <property type="entry name" value="AURORA KINASE A-INTERACTING PROTEIN"/>
    <property type="match status" value="1"/>
</dbReference>
<organism evidence="6 7">
    <name type="scientific">Stylophora pistillata</name>
    <name type="common">Smooth cauliflower coral</name>
    <dbReference type="NCBI Taxonomy" id="50429"/>
    <lineage>
        <taxon>Eukaryota</taxon>
        <taxon>Metazoa</taxon>
        <taxon>Cnidaria</taxon>
        <taxon>Anthozoa</taxon>
        <taxon>Hexacorallia</taxon>
        <taxon>Scleractinia</taxon>
        <taxon>Astrocoeniina</taxon>
        <taxon>Pocilloporidae</taxon>
        <taxon>Stylophora</taxon>
    </lineage>
</organism>
<evidence type="ECO:0000256" key="2">
    <source>
        <dbReference type="ARBA" id="ARBA00023128"/>
    </source>
</evidence>
<dbReference type="OrthoDB" id="10485325at2759"/>
<dbReference type="EMBL" id="LSMT01000114">
    <property type="protein sequence ID" value="PFX26945.1"/>
    <property type="molecule type" value="Genomic_DNA"/>
</dbReference>
<evidence type="ECO:0000256" key="4">
    <source>
        <dbReference type="ARBA" id="ARBA00035682"/>
    </source>
</evidence>
<evidence type="ECO:0000313" key="6">
    <source>
        <dbReference type="EMBL" id="PFX26945.1"/>
    </source>
</evidence>
<evidence type="ECO:0000256" key="1">
    <source>
        <dbReference type="ARBA" id="ARBA00004173"/>
    </source>
</evidence>
<dbReference type="InterPro" id="IPR013177">
    <property type="entry name" value="Ribosomal_mS38_C"/>
</dbReference>
<keyword evidence="7" id="KW-1185">Reference proteome</keyword>
<comment type="subcellular location">
    <subcellularLocation>
        <location evidence="1">Mitochondrion</location>
    </subcellularLocation>
</comment>
<evidence type="ECO:0000313" key="7">
    <source>
        <dbReference type="Proteomes" id="UP000225706"/>
    </source>
</evidence>
<evidence type="ECO:0000259" key="5">
    <source>
        <dbReference type="SMART" id="SM01155"/>
    </source>
</evidence>
<name>A0A2B4SET0_STYPI</name>
<comment type="caution">
    <text evidence="6">The sequence shown here is derived from an EMBL/GenBank/DDBJ whole genome shotgun (WGS) entry which is preliminary data.</text>
</comment>
<dbReference type="Proteomes" id="UP000225706">
    <property type="component" value="Unassembled WGS sequence"/>
</dbReference>
<evidence type="ECO:0000256" key="3">
    <source>
        <dbReference type="ARBA" id="ARBA00035647"/>
    </source>
</evidence>
<dbReference type="SMART" id="SM01155">
    <property type="entry name" value="DUF1713"/>
    <property type="match status" value="1"/>
</dbReference>
<sequence length="196" mass="22979">MKQLFQRQVICRAVTWYLRTLHSQSAKVTTRILIEDLGTGTAAQLNKAAHSTKSFPLFSTVPLLLQRPNLLILNTTNDGRVFPGGNPGYDVILPEIPKETIQELIFPHCSRIIRTIIGDHDTHELTVGDDTQDTKTLQCKRFKGILKIRRKKMKKHKYRKRRKRDLFKRRHLKVFREKRKAERKEEERKAKLEDAQ</sequence>
<dbReference type="AlphaFoldDB" id="A0A2B4SET0"/>
<dbReference type="Pfam" id="PF08213">
    <property type="entry name" value="COX24_C"/>
    <property type="match status" value="1"/>
</dbReference>
<protein>
    <recommendedName>
        <fullName evidence="4">Small ribosomal subunit protein mS38</fullName>
    </recommendedName>
</protein>